<name>A0A0E3B0G3_LEPBO</name>
<dbReference type="Proteomes" id="UP000058857">
    <property type="component" value="Chromosome 1"/>
</dbReference>
<evidence type="ECO:0000256" key="5">
    <source>
        <dbReference type="ARBA" id="ARBA00023136"/>
    </source>
</evidence>
<feature type="transmembrane region" description="Helical" evidence="6">
    <location>
        <begin position="12"/>
        <end position="27"/>
    </location>
</feature>
<feature type="transmembrane region" description="Helical" evidence="6">
    <location>
        <begin position="266"/>
        <end position="288"/>
    </location>
</feature>
<organism evidence="7">
    <name type="scientific">Leptospira borgpetersenii serovar Ballum</name>
    <dbReference type="NCBI Taxonomy" id="280505"/>
    <lineage>
        <taxon>Bacteria</taxon>
        <taxon>Pseudomonadati</taxon>
        <taxon>Spirochaetota</taxon>
        <taxon>Spirochaetia</taxon>
        <taxon>Leptospirales</taxon>
        <taxon>Leptospiraceae</taxon>
        <taxon>Leptospira</taxon>
    </lineage>
</organism>
<dbReference type="RefSeq" id="WP_002738758.1">
    <property type="nucleotide sequence ID" value="NZ_CP012029.1"/>
</dbReference>
<protein>
    <submittedName>
        <fullName evidence="7">Prenyltransferase, UbiA family</fullName>
    </submittedName>
</protein>
<dbReference type="PATRIC" id="fig|280505.15.peg.1795"/>
<feature type="transmembrane region" description="Helical" evidence="6">
    <location>
        <begin position="235"/>
        <end position="254"/>
    </location>
</feature>
<dbReference type="InterPro" id="IPR000537">
    <property type="entry name" value="UbiA_prenyltransferase"/>
</dbReference>
<dbReference type="GO" id="GO:0016765">
    <property type="term" value="F:transferase activity, transferring alkyl or aryl (other than methyl) groups"/>
    <property type="evidence" value="ECO:0007669"/>
    <property type="project" value="InterPro"/>
</dbReference>
<reference evidence="7 8" key="1">
    <citation type="journal article" date="2015" name="PLoS Negl. Trop. Dis.">
        <title>Distribution of Plasmids in Distinct Leptospira Pathogenic Species.</title>
        <authorList>
            <person name="Wang Y."/>
            <person name="Zhuang X."/>
            <person name="Zhong Y."/>
            <person name="Zhang C."/>
            <person name="Zhang Y."/>
            <person name="Zeng L."/>
            <person name="Zhu Y."/>
            <person name="He P."/>
            <person name="Dong K."/>
            <person name="Pal U."/>
            <person name="Guo X."/>
            <person name="Qin J."/>
        </authorList>
    </citation>
    <scope>NUCLEOTIDE SEQUENCE [LARGE SCALE GENOMIC DNA]</scope>
    <source>
        <strain evidence="7 8">56604</strain>
    </source>
</reference>
<dbReference type="InterPro" id="IPR044878">
    <property type="entry name" value="UbiA_sf"/>
</dbReference>
<dbReference type="FunFam" id="1.10.357.140:FF:000012">
    <property type="entry name" value="Prenyltransferase, UbiA family"/>
    <property type="match status" value="1"/>
</dbReference>
<dbReference type="PANTHER" id="PTHR11048">
    <property type="entry name" value="PRENYLTRANSFERASES"/>
    <property type="match status" value="1"/>
</dbReference>
<feature type="transmembrane region" description="Helical" evidence="6">
    <location>
        <begin position="130"/>
        <end position="150"/>
    </location>
</feature>
<feature type="transmembrane region" description="Helical" evidence="6">
    <location>
        <begin position="156"/>
        <end position="173"/>
    </location>
</feature>
<feature type="transmembrane region" description="Helical" evidence="6">
    <location>
        <begin position="201"/>
        <end position="223"/>
    </location>
</feature>
<evidence type="ECO:0000256" key="4">
    <source>
        <dbReference type="ARBA" id="ARBA00022989"/>
    </source>
</evidence>
<evidence type="ECO:0000256" key="1">
    <source>
        <dbReference type="ARBA" id="ARBA00004141"/>
    </source>
</evidence>
<dbReference type="InterPro" id="IPR039653">
    <property type="entry name" value="Prenyltransferase"/>
</dbReference>
<keyword evidence="7" id="KW-0808">Transferase</keyword>
<sequence length="318" mass="36226">MLLQYLKLLRIHQWIKNVIIFAGIIFAKKLTDPESVQRVISAFFLFSLVASCQYVLNDYLDRKEDALHPEKKHRPLASGKLDPSFALFITAIILPLSLIMAYLLHPLFFGLVAFYLMFNVLYSRFLKHMVILDVMSISIGFVIRAIAGSVIIHVTFSSWLLLCTFMLALFWGFSKRRGELIILEGNAKGHRKILDEYSTSFLDMMLGMVATMTLMSYVLYVTSPATITNLGTDRLIYTIPIVVYAIFRSLYIIYIKNMGHNPTKAILSDWGVLFAGLIWVVLVVTIMYSDSIFEVRAKNSSGKNMIHSKNQSMKINVP</sequence>
<gene>
    <name evidence="7" type="ORF">LBBP_01832</name>
</gene>
<dbReference type="NCBIfam" id="NF008977">
    <property type="entry name" value="PRK12324.1-2"/>
    <property type="match status" value="1"/>
</dbReference>
<accession>A0A0E3B0G3</accession>
<dbReference type="EMBL" id="CP012029">
    <property type="protein sequence ID" value="ALO26111.1"/>
    <property type="molecule type" value="Genomic_DNA"/>
</dbReference>
<proteinExistence type="predicted"/>
<feature type="transmembrane region" description="Helical" evidence="6">
    <location>
        <begin position="39"/>
        <end position="56"/>
    </location>
</feature>
<dbReference type="GO" id="GO:0009247">
    <property type="term" value="P:glycolipid biosynthetic process"/>
    <property type="evidence" value="ECO:0007669"/>
    <property type="project" value="TreeGrafter"/>
</dbReference>
<feature type="transmembrane region" description="Helical" evidence="6">
    <location>
        <begin position="85"/>
        <end position="118"/>
    </location>
</feature>
<comment type="subcellular location">
    <subcellularLocation>
        <location evidence="1">Membrane</location>
        <topology evidence="1">Multi-pass membrane protein</topology>
    </subcellularLocation>
</comment>
<dbReference type="PANTHER" id="PTHR11048:SF5">
    <property type="entry name" value="DECAPRENYL-PHOSPHATE PHOSPHORIBOSYLTRANSFERASE"/>
    <property type="match status" value="1"/>
</dbReference>
<keyword evidence="4 6" id="KW-1133">Transmembrane helix</keyword>
<dbReference type="Pfam" id="PF01040">
    <property type="entry name" value="UbiA"/>
    <property type="match status" value="1"/>
</dbReference>
<evidence type="ECO:0000256" key="6">
    <source>
        <dbReference type="SAM" id="Phobius"/>
    </source>
</evidence>
<keyword evidence="3 6" id="KW-0812">Transmembrane</keyword>
<keyword evidence="2" id="KW-1003">Cell membrane</keyword>
<evidence type="ECO:0000256" key="3">
    <source>
        <dbReference type="ARBA" id="ARBA00022692"/>
    </source>
</evidence>
<dbReference type="AlphaFoldDB" id="A0A0E3B0G3"/>
<evidence type="ECO:0000313" key="7">
    <source>
        <dbReference type="EMBL" id="ALO26111.1"/>
    </source>
</evidence>
<dbReference type="CDD" id="cd13963">
    <property type="entry name" value="PT_UbiA_2"/>
    <property type="match status" value="1"/>
</dbReference>
<evidence type="ECO:0000313" key="8">
    <source>
        <dbReference type="Proteomes" id="UP000058857"/>
    </source>
</evidence>
<dbReference type="GO" id="GO:0005886">
    <property type="term" value="C:plasma membrane"/>
    <property type="evidence" value="ECO:0007669"/>
    <property type="project" value="TreeGrafter"/>
</dbReference>
<evidence type="ECO:0000256" key="2">
    <source>
        <dbReference type="ARBA" id="ARBA00022475"/>
    </source>
</evidence>
<keyword evidence="5 6" id="KW-0472">Membrane</keyword>
<dbReference type="Gene3D" id="1.10.357.140">
    <property type="entry name" value="UbiA prenyltransferase"/>
    <property type="match status" value="1"/>
</dbReference>